<dbReference type="InterPro" id="IPR052196">
    <property type="entry name" value="Bact_Kbp"/>
</dbReference>
<evidence type="ECO:0000259" key="3">
    <source>
        <dbReference type="PROSITE" id="PS51782"/>
    </source>
</evidence>
<feature type="region of interest" description="Disordered" evidence="1">
    <location>
        <begin position="157"/>
        <end position="299"/>
    </location>
</feature>
<gene>
    <name evidence="4" type="ORF">MUB46_03955</name>
</gene>
<keyword evidence="5" id="KW-1185">Reference proteome</keyword>
<feature type="compositionally biased region" description="Low complexity" evidence="1">
    <location>
        <begin position="214"/>
        <end position="231"/>
    </location>
</feature>
<dbReference type="RefSeq" id="WP_261614581.1">
    <property type="nucleotide sequence ID" value="NZ_JALIDZ010000002.1"/>
</dbReference>
<sequence length="505" mass="51405">MGQQQKYILAILVILVVAGLAGLGIYYATQELGQTDVAGTQDQDTVLAPAGDQAGEEAATAGEAVAPRFDIVRVEPSGEVVAAGRASVGARVELLLGDDVISSAEANAGGEWALVFEEPLKPGSYDLALRATGPDGAGEMVEGDRVTVVIEGPDKTPLVAVTRPGQPTEVLQTPAETGETAMEAPAGAPTETSGETVTAEAKPQEPAAGRGSTPEQQAAEQPAAEQAGAEPRQTAEAGTSAQAGAELAQEPAGQPASPQEPADQETAAQESGADQLASGEQVAAATPEQPTGEEPAAPAVDIAIETVEVEDPDRLMLGGRSGAGQAVRVYMNNERLADVEAGADGRWTLSAERPMPPGRYEVRADAIGADGAVQGRAEVKFDRVRVVAEGDPAADEGTTGPTPEPTVSGAAGAASEGSEVTIVSRTAGSGAASSGAAVGEGAGTSVVVIARGDNLWRIARKLYGQGVRHTVIYEANRNQIRNPHLIYPGQVFTIPVLEDEEGPKG</sequence>
<dbReference type="PANTHER" id="PTHR34700:SF4">
    <property type="entry name" value="PHAGE-LIKE ELEMENT PBSX PROTEIN XKDP"/>
    <property type="match status" value="1"/>
</dbReference>
<keyword evidence="2" id="KW-0812">Transmembrane</keyword>
<dbReference type="Gene3D" id="2.60.40.10">
    <property type="entry name" value="Immunoglobulins"/>
    <property type="match status" value="1"/>
</dbReference>
<evidence type="ECO:0000256" key="1">
    <source>
        <dbReference type="SAM" id="MobiDB-lite"/>
    </source>
</evidence>
<dbReference type="PROSITE" id="PS51782">
    <property type="entry name" value="LYSM"/>
    <property type="match status" value="1"/>
</dbReference>
<proteinExistence type="predicted"/>
<organism evidence="4 5">
    <name type="scientific">Microbaculum marinisediminis</name>
    <dbReference type="NCBI Taxonomy" id="2931392"/>
    <lineage>
        <taxon>Bacteria</taxon>
        <taxon>Pseudomonadati</taxon>
        <taxon>Pseudomonadota</taxon>
        <taxon>Alphaproteobacteria</taxon>
        <taxon>Hyphomicrobiales</taxon>
        <taxon>Tepidamorphaceae</taxon>
        <taxon>Microbaculum</taxon>
    </lineage>
</organism>
<reference evidence="4 5" key="1">
    <citation type="submission" date="2022-04" db="EMBL/GenBank/DDBJ databases">
        <authorList>
            <person name="Ye Y.-Q."/>
            <person name="Du Z.-J."/>
        </authorList>
    </citation>
    <scope>NUCLEOTIDE SEQUENCE [LARGE SCALE GENOMIC DNA]</scope>
    <source>
        <strain evidence="4 5">A6E488</strain>
    </source>
</reference>
<dbReference type="InterPro" id="IPR036779">
    <property type="entry name" value="LysM_dom_sf"/>
</dbReference>
<feature type="compositionally biased region" description="Low complexity" evidence="1">
    <location>
        <begin position="396"/>
        <end position="416"/>
    </location>
</feature>
<dbReference type="EMBL" id="JALIDZ010000002">
    <property type="protein sequence ID" value="MCT8971006.1"/>
    <property type="molecule type" value="Genomic_DNA"/>
</dbReference>
<dbReference type="Gene3D" id="3.10.350.10">
    <property type="entry name" value="LysM domain"/>
    <property type="match status" value="1"/>
</dbReference>
<dbReference type="InterPro" id="IPR018392">
    <property type="entry name" value="LysM"/>
</dbReference>
<keyword evidence="2" id="KW-1133">Transmembrane helix</keyword>
<comment type="caution">
    <text evidence="4">The sequence shown here is derived from an EMBL/GenBank/DDBJ whole genome shotgun (WGS) entry which is preliminary data.</text>
</comment>
<evidence type="ECO:0000256" key="2">
    <source>
        <dbReference type="SAM" id="Phobius"/>
    </source>
</evidence>
<name>A0AAW5QSI8_9HYPH</name>
<protein>
    <submittedName>
        <fullName evidence="4">LysM peptidoglycan-binding domain-containing protein</fullName>
    </submittedName>
</protein>
<evidence type="ECO:0000313" key="4">
    <source>
        <dbReference type="EMBL" id="MCT8971006.1"/>
    </source>
</evidence>
<dbReference type="Proteomes" id="UP001320898">
    <property type="component" value="Unassembled WGS sequence"/>
</dbReference>
<dbReference type="SMART" id="SM00257">
    <property type="entry name" value="LysM"/>
    <property type="match status" value="1"/>
</dbReference>
<feature type="transmembrane region" description="Helical" evidence="2">
    <location>
        <begin position="7"/>
        <end position="28"/>
    </location>
</feature>
<evidence type="ECO:0000313" key="5">
    <source>
        <dbReference type="Proteomes" id="UP001320898"/>
    </source>
</evidence>
<dbReference type="InterPro" id="IPR013783">
    <property type="entry name" value="Ig-like_fold"/>
</dbReference>
<dbReference type="Pfam" id="PF01476">
    <property type="entry name" value="LysM"/>
    <property type="match status" value="1"/>
</dbReference>
<dbReference type="SUPFAM" id="SSF54106">
    <property type="entry name" value="LysM domain"/>
    <property type="match status" value="1"/>
</dbReference>
<dbReference type="PANTHER" id="PTHR34700">
    <property type="entry name" value="POTASSIUM BINDING PROTEIN KBP"/>
    <property type="match status" value="1"/>
</dbReference>
<accession>A0AAW5QSI8</accession>
<keyword evidence="2" id="KW-0472">Membrane</keyword>
<dbReference type="AlphaFoldDB" id="A0AAW5QSI8"/>
<feature type="region of interest" description="Disordered" evidence="1">
    <location>
        <begin position="390"/>
        <end position="416"/>
    </location>
</feature>
<feature type="domain" description="LysM" evidence="3">
    <location>
        <begin position="445"/>
        <end position="494"/>
    </location>
</feature>
<dbReference type="CDD" id="cd00118">
    <property type="entry name" value="LysM"/>
    <property type="match status" value="1"/>
</dbReference>